<organism evidence="2 3">
    <name type="scientific">Pseudaquabacterium terrae</name>
    <dbReference type="NCBI Taxonomy" id="2732868"/>
    <lineage>
        <taxon>Bacteria</taxon>
        <taxon>Pseudomonadati</taxon>
        <taxon>Pseudomonadota</taxon>
        <taxon>Betaproteobacteria</taxon>
        <taxon>Burkholderiales</taxon>
        <taxon>Sphaerotilaceae</taxon>
        <taxon>Pseudaquabacterium</taxon>
    </lineage>
</organism>
<dbReference type="InterPro" id="IPR025979">
    <property type="entry name" value="ChrR-like_cupin_dom"/>
</dbReference>
<keyword evidence="3" id="KW-1185">Reference proteome</keyword>
<dbReference type="InterPro" id="IPR011051">
    <property type="entry name" value="RmlC_Cupin_sf"/>
</dbReference>
<comment type="caution">
    <text evidence="2">The sequence shown here is derived from an EMBL/GenBank/DDBJ whole genome shotgun (WGS) entry which is preliminary data.</text>
</comment>
<keyword evidence="2" id="KW-0560">Oxidoreductase</keyword>
<dbReference type="Proteomes" id="UP000737171">
    <property type="component" value="Unassembled WGS sequence"/>
</dbReference>
<reference evidence="2 3" key="1">
    <citation type="submission" date="2020-05" db="EMBL/GenBank/DDBJ databases">
        <title>Aquincola sp. isolate from soil.</title>
        <authorList>
            <person name="Han J."/>
            <person name="Kim D.-U."/>
        </authorList>
    </citation>
    <scope>NUCLEOTIDE SEQUENCE [LARGE SCALE GENOMIC DNA]</scope>
    <source>
        <strain evidence="2 3">S2</strain>
    </source>
</reference>
<protein>
    <submittedName>
        <fullName evidence="2">2,4'-dihydroxyacetophenone dioxygenase family protein</fullName>
    </submittedName>
</protein>
<proteinExistence type="predicted"/>
<dbReference type="InterPro" id="IPR014710">
    <property type="entry name" value="RmlC-like_jellyroll"/>
</dbReference>
<evidence type="ECO:0000259" key="1">
    <source>
        <dbReference type="Pfam" id="PF12973"/>
    </source>
</evidence>
<dbReference type="GO" id="GO:0051213">
    <property type="term" value="F:dioxygenase activity"/>
    <property type="evidence" value="ECO:0007669"/>
    <property type="project" value="UniProtKB-KW"/>
</dbReference>
<dbReference type="SUPFAM" id="SSF51182">
    <property type="entry name" value="RmlC-like cupins"/>
    <property type="match status" value="1"/>
</dbReference>
<feature type="domain" description="ChrR-like cupin" evidence="1">
    <location>
        <begin position="29"/>
        <end position="112"/>
    </location>
</feature>
<accession>A0ABX2ETH3</accession>
<evidence type="ECO:0000313" key="2">
    <source>
        <dbReference type="EMBL" id="NRF72004.1"/>
    </source>
</evidence>
<dbReference type="Gene3D" id="2.60.120.10">
    <property type="entry name" value="Jelly Rolls"/>
    <property type="match status" value="1"/>
</dbReference>
<keyword evidence="2" id="KW-0223">Dioxygenase</keyword>
<evidence type="ECO:0000313" key="3">
    <source>
        <dbReference type="Proteomes" id="UP000737171"/>
    </source>
</evidence>
<dbReference type="Pfam" id="PF12973">
    <property type="entry name" value="Cupin_7"/>
    <property type="match status" value="1"/>
</dbReference>
<sequence>MTSTVLPPPQPTFRFPTDGVPEALHRAESELPFVEFEPGVEMQVIQVDIPTGLWVVRMRMQPGATLATHKHAGEVYAFTLSGSWRYLEYDAVNRAGSYLYEPAGSTHTLHVPASNTEVTDVWFAIRGPNLNLDAEGKVTLVLDAGLVLKVYRSRCRKLGLPQPRVIGAD</sequence>
<gene>
    <name evidence="2" type="ORF">HLB44_33970</name>
</gene>
<name>A0ABX2ETH3_9BURK</name>
<dbReference type="CDD" id="cd20302">
    <property type="entry name" value="cupin_DAD"/>
    <property type="match status" value="1"/>
</dbReference>
<dbReference type="EMBL" id="JABRWJ010000016">
    <property type="protein sequence ID" value="NRF72004.1"/>
    <property type="molecule type" value="Genomic_DNA"/>
</dbReference>
<dbReference type="RefSeq" id="WP_173134408.1">
    <property type="nucleotide sequence ID" value="NZ_JABRWJ010000016.1"/>
</dbReference>